<proteinExistence type="predicted"/>
<accession>A0A3S1BBE9</accession>
<feature type="domain" description="TIR" evidence="1">
    <location>
        <begin position="118"/>
        <end position="267"/>
    </location>
</feature>
<name>A0A3S1BBE9_ELYCH</name>
<dbReference type="STRING" id="188477.A0A3S1BBE9"/>
<dbReference type="PROSITE" id="PS50104">
    <property type="entry name" value="TIR"/>
    <property type="match status" value="1"/>
</dbReference>
<organism evidence="2 3">
    <name type="scientific">Elysia chlorotica</name>
    <name type="common">Eastern emerald elysia</name>
    <name type="synonym">Sea slug</name>
    <dbReference type="NCBI Taxonomy" id="188477"/>
    <lineage>
        <taxon>Eukaryota</taxon>
        <taxon>Metazoa</taxon>
        <taxon>Spiralia</taxon>
        <taxon>Lophotrochozoa</taxon>
        <taxon>Mollusca</taxon>
        <taxon>Gastropoda</taxon>
        <taxon>Heterobranchia</taxon>
        <taxon>Euthyneura</taxon>
        <taxon>Panpulmonata</taxon>
        <taxon>Sacoglossa</taxon>
        <taxon>Placobranchoidea</taxon>
        <taxon>Plakobranchidae</taxon>
        <taxon>Elysia</taxon>
    </lineage>
</organism>
<dbReference type="InterPro" id="IPR035897">
    <property type="entry name" value="Toll_tir_struct_dom_sf"/>
</dbReference>
<evidence type="ECO:0000259" key="1">
    <source>
        <dbReference type="PROSITE" id="PS50104"/>
    </source>
</evidence>
<dbReference type="AlphaFoldDB" id="A0A3S1BBE9"/>
<dbReference type="GO" id="GO:0007165">
    <property type="term" value="P:signal transduction"/>
    <property type="evidence" value="ECO:0007669"/>
    <property type="project" value="InterPro"/>
</dbReference>
<dbReference type="EMBL" id="RQTK01000407">
    <property type="protein sequence ID" value="RUS80167.1"/>
    <property type="molecule type" value="Genomic_DNA"/>
</dbReference>
<comment type="caution">
    <text evidence="2">The sequence shown here is derived from an EMBL/GenBank/DDBJ whole genome shotgun (WGS) entry which is preliminary data.</text>
</comment>
<dbReference type="SUPFAM" id="SSF52200">
    <property type="entry name" value="Toll/Interleukin receptor TIR domain"/>
    <property type="match status" value="1"/>
</dbReference>
<reference evidence="2 3" key="1">
    <citation type="submission" date="2019-01" db="EMBL/GenBank/DDBJ databases">
        <title>A draft genome assembly of the solar-powered sea slug Elysia chlorotica.</title>
        <authorList>
            <person name="Cai H."/>
            <person name="Li Q."/>
            <person name="Fang X."/>
            <person name="Li J."/>
            <person name="Curtis N.E."/>
            <person name="Altenburger A."/>
            <person name="Shibata T."/>
            <person name="Feng M."/>
            <person name="Maeda T."/>
            <person name="Schwartz J.A."/>
            <person name="Shigenobu S."/>
            <person name="Lundholm N."/>
            <person name="Nishiyama T."/>
            <person name="Yang H."/>
            <person name="Hasebe M."/>
            <person name="Li S."/>
            <person name="Pierce S.K."/>
            <person name="Wang J."/>
        </authorList>
    </citation>
    <scope>NUCLEOTIDE SEQUENCE [LARGE SCALE GENOMIC DNA]</scope>
    <source>
        <strain evidence="2">EC2010</strain>
        <tissue evidence="2">Whole organism of an adult</tissue>
    </source>
</reference>
<dbReference type="OrthoDB" id="6156515at2759"/>
<evidence type="ECO:0000313" key="3">
    <source>
        <dbReference type="Proteomes" id="UP000271974"/>
    </source>
</evidence>
<dbReference type="Gene3D" id="3.40.50.10140">
    <property type="entry name" value="Toll/interleukin-1 receptor homology (TIR) domain"/>
    <property type="match status" value="1"/>
</dbReference>
<gene>
    <name evidence="2" type="ORF">EGW08_012056</name>
</gene>
<sequence>MSKSYSGGKYHQKVYSITSADHFDFDARMSTLLTKSKEQDHGSISLLNRIAKHILKLDNTRDERKRELLTIEVGSKRNKSEQIRGPTLPSPRNVEGALASPFYDPDFWLPRRPLAPNRVYHFHVIYNHAHSSLGLSSDTDLALRVTASLVEKLELRGYVNGYYHDRDRRTDQPLGAELERVITGSSLTILLLTPGFVRDCLDRYLQVEAFRRLLTGQDSTNGQLVIMGVGVTQASLPLVLGRHEVLFFKTHDWEVDHPAWARLDNALLGLLGQKHRMDTLERTPVSIGETERKKRDGLFLEERHLTGLQLTHHHDQHLPTDILPTDSLYQICDLDIHE</sequence>
<dbReference type="InterPro" id="IPR000157">
    <property type="entry name" value="TIR_dom"/>
</dbReference>
<feature type="non-terminal residue" evidence="2">
    <location>
        <position position="338"/>
    </location>
</feature>
<evidence type="ECO:0000313" key="2">
    <source>
        <dbReference type="EMBL" id="RUS80167.1"/>
    </source>
</evidence>
<dbReference type="Proteomes" id="UP000271974">
    <property type="component" value="Unassembled WGS sequence"/>
</dbReference>
<keyword evidence="3" id="KW-1185">Reference proteome</keyword>
<protein>
    <recommendedName>
        <fullName evidence="1">TIR domain-containing protein</fullName>
    </recommendedName>
</protein>